<accession>A0ABR1IJK1</accession>
<keyword evidence="8 9" id="KW-0503">Monooxygenase</keyword>
<evidence type="ECO:0000256" key="5">
    <source>
        <dbReference type="ARBA" id="ARBA00022723"/>
    </source>
</evidence>
<dbReference type="Gene3D" id="1.10.630.10">
    <property type="entry name" value="Cytochrome P450"/>
    <property type="match status" value="1"/>
</dbReference>
<dbReference type="PRINTS" id="PR00385">
    <property type="entry name" value="P450"/>
</dbReference>
<comment type="caution">
    <text evidence="10">The sequence shown here is derived from an EMBL/GenBank/DDBJ whole genome shotgun (WGS) entry which is preliminary data.</text>
</comment>
<keyword evidence="5 9" id="KW-0479">Metal-binding</keyword>
<reference evidence="10 11" key="1">
    <citation type="submission" date="2024-01" db="EMBL/GenBank/DDBJ databases">
        <title>A draft genome for the cacao thread blight pathogen Marasmiellus scandens.</title>
        <authorList>
            <person name="Baruah I.K."/>
            <person name="Leung J."/>
            <person name="Bukari Y."/>
            <person name="Amoako-Attah I."/>
            <person name="Meinhardt L.W."/>
            <person name="Bailey B.A."/>
            <person name="Cohen S.P."/>
        </authorList>
    </citation>
    <scope>NUCLEOTIDE SEQUENCE [LARGE SCALE GENOMIC DNA]</scope>
    <source>
        <strain evidence="10 11">GH-19</strain>
    </source>
</reference>
<dbReference type="PANTHER" id="PTHR46300">
    <property type="entry name" value="P450, PUTATIVE (EUROFUNG)-RELATED-RELATED"/>
    <property type="match status" value="1"/>
</dbReference>
<dbReference type="InterPro" id="IPR002401">
    <property type="entry name" value="Cyt_P450_E_grp-I"/>
</dbReference>
<name>A0ABR1IJK1_9AGAR</name>
<dbReference type="PRINTS" id="PR00463">
    <property type="entry name" value="EP450I"/>
</dbReference>
<dbReference type="Proteomes" id="UP001498398">
    <property type="component" value="Unassembled WGS sequence"/>
</dbReference>
<organism evidence="10 11">
    <name type="scientific">Marasmiellus scandens</name>
    <dbReference type="NCBI Taxonomy" id="2682957"/>
    <lineage>
        <taxon>Eukaryota</taxon>
        <taxon>Fungi</taxon>
        <taxon>Dikarya</taxon>
        <taxon>Basidiomycota</taxon>
        <taxon>Agaricomycotina</taxon>
        <taxon>Agaricomycetes</taxon>
        <taxon>Agaricomycetidae</taxon>
        <taxon>Agaricales</taxon>
        <taxon>Marasmiineae</taxon>
        <taxon>Omphalotaceae</taxon>
        <taxon>Marasmiellus</taxon>
    </lineage>
</organism>
<comment type="similarity">
    <text evidence="3 9">Belongs to the cytochrome P450 family.</text>
</comment>
<dbReference type="Pfam" id="PF00067">
    <property type="entry name" value="p450"/>
    <property type="match status" value="1"/>
</dbReference>
<keyword evidence="7 9" id="KW-0408">Iron</keyword>
<evidence type="ECO:0008006" key="12">
    <source>
        <dbReference type="Google" id="ProtNLM"/>
    </source>
</evidence>
<evidence type="ECO:0000313" key="10">
    <source>
        <dbReference type="EMBL" id="KAK7434477.1"/>
    </source>
</evidence>
<dbReference type="PROSITE" id="PS00086">
    <property type="entry name" value="CYTOCHROME_P450"/>
    <property type="match status" value="1"/>
</dbReference>
<evidence type="ECO:0000256" key="6">
    <source>
        <dbReference type="ARBA" id="ARBA00023002"/>
    </source>
</evidence>
<dbReference type="SUPFAM" id="SSF48264">
    <property type="entry name" value="Cytochrome P450"/>
    <property type="match status" value="1"/>
</dbReference>
<protein>
    <recommendedName>
        <fullName evidence="12">Cytochrome P450</fullName>
    </recommendedName>
</protein>
<evidence type="ECO:0000256" key="1">
    <source>
        <dbReference type="ARBA" id="ARBA00001971"/>
    </source>
</evidence>
<evidence type="ECO:0000256" key="8">
    <source>
        <dbReference type="ARBA" id="ARBA00023033"/>
    </source>
</evidence>
<comment type="cofactor">
    <cofactor evidence="1">
        <name>heme</name>
        <dbReference type="ChEBI" id="CHEBI:30413"/>
    </cofactor>
</comment>
<evidence type="ECO:0000313" key="11">
    <source>
        <dbReference type="Proteomes" id="UP001498398"/>
    </source>
</evidence>
<dbReference type="InterPro" id="IPR017972">
    <property type="entry name" value="Cyt_P450_CS"/>
</dbReference>
<dbReference type="PANTHER" id="PTHR46300:SF7">
    <property type="entry name" value="P450, PUTATIVE (EUROFUNG)-RELATED"/>
    <property type="match status" value="1"/>
</dbReference>
<dbReference type="EMBL" id="JBANRG010000123">
    <property type="protein sequence ID" value="KAK7434477.1"/>
    <property type="molecule type" value="Genomic_DNA"/>
</dbReference>
<keyword evidence="6 9" id="KW-0560">Oxidoreductase</keyword>
<comment type="pathway">
    <text evidence="2">Secondary metabolite biosynthesis.</text>
</comment>
<evidence type="ECO:0000256" key="4">
    <source>
        <dbReference type="ARBA" id="ARBA00022617"/>
    </source>
</evidence>
<evidence type="ECO:0000256" key="2">
    <source>
        <dbReference type="ARBA" id="ARBA00005179"/>
    </source>
</evidence>
<keyword evidence="11" id="KW-1185">Reference proteome</keyword>
<dbReference type="InterPro" id="IPR001128">
    <property type="entry name" value="Cyt_P450"/>
</dbReference>
<dbReference type="InterPro" id="IPR050364">
    <property type="entry name" value="Cytochrome_P450_fung"/>
</dbReference>
<keyword evidence="4 9" id="KW-0349">Heme</keyword>
<sequence>MSLIYVFIAVVGFTLAFRSFRKAARKLPPAPSGHLLFGNAFQVPMRNPWEWFQDISRQLNSDVISLDMFGKPMIVVNSQVAADELFGRHSSNFSDRPTFPMLNDLMGFDWNIAFMKYGERWKARRTIFRKTFQPPAIYSYKPNIERGARTLLKLFLESPEQFPKWIRYCIGITILSSTHGIDIKMENDPFMEAAERSTEALSHVITPGAFLVDSIPWLKYVPEWFPGAGFKLKAKEWKKAATTAPRITFDFAKSEIAKGTAKPSVVSRYMMELEESGTWSQKQEEVVRDAAGVMVFAGTESATSAISTLLLAMVLHPEKQKKAQEAIDAAIGIDRLPDFSDEGKIPYIEALCREVLRWRPVAPTGIPHYTSKPDEYNGYYIPANSLVIGNSWAILHDTAIYGLDADDFNPDRFIKNGELNPEMPDVKSTFGFGRRACAGQYMAELSLFMMAISILSVFDIKKPLDENGNEITPSDQYETGGIL</sequence>
<gene>
    <name evidence="10" type="ORF">VKT23_020160</name>
</gene>
<proteinExistence type="inferred from homology"/>
<evidence type="ECO:0000256" key="7">
    <source>
        <dbReference type="ARBA" id="ARBA00023004"/>
    </source>
</evidence>
<evidence type="ECO:0000256" key="3">
    <source>
        <dbReference type="ARBA" id="ARBA00010617"/>
    </source>
</evidence>
<evidence type="ECO:0000256" key="9">
    <source>
        <dbReference type="RuleBase" id="RU000461"/>
    </source>
</evidence>
<dbReference type="InterPro" id="IPR036396">
    <property type="entry name" value="Cyt_P450_sf"/>
</dbReference>
<dbReference type="CDD" id="cd11065">
    <property type="entry name" value="CYP64-like"/>
    <property type="match status" value="1"/>
</dbReference>